<evidence type="ECO:0000259" key="1">
    <source>
        <dbReference type="Pfam" id="PF12762"/>
    </source>
</evidence>
<dbReference type="Pfam" id="PF12762">
    <property type="entry name" value="DDE_Tnp_IS1595"/>
    <property type="match status" value="1"/>
</dbReference>
<organism evidence="2">
    <name type="scientific">Octopus bimaculoides</name>
    <name type="common">California two-spotted octopus</name>
    <dbReference type="NCBI Taxonomy" id="37653"/>
    <lineage>
        <taxon>Eukaryota</taxon>
        <taxon>Metazoa</taxon>
        <taxon>Spiralia</taxon>
        <taxon>Lophotrochozoa</taxon>
        <taxon>Mollusca</taxon>
        <taxon>Cephalopoda</taxon>
        <taxon>Coleoidea</taxon>
        <taxon>Octopodiformes</taxon>
        <taxon>Octopoda</taxon>
        <taxon>Incirrata</taxon>
        <taxon>Octopodidae</taxon>
        <taxon>Octopus</taxon>
    </lineage>
</organism>
<gene>
    <name evidence="2" type="ORF">OCBIM_22032618mg</name>
</gene>
<evidence type="ECO:0000313" key="2">
    <source>
        <dbReference type="EMBL" id="KOF77019.1"/>
    </source>
</evidence>
<proteinExistence type="predicted"/>
<dbReference type="InterPro" id="IPR024445">
    <property type="entry name" value="Tnp_ISXO2-like"/>
</dbReference>
<dbReference type="InterPro" id="IPR053164">
    <property type="entry name" value="IS1016-like_transposase"/>
</dbReference>
<reference evidence="2" key="1">
    <citation type="submission" date="2015-07" db="EMBL/GenBank/DDBJ databases">
        <title>MeaNS - Measles Nucleotide Surveillance Program.</title>
        <authorList>
            <person name="Tran T."/>
            <person name="Druce J."/>
        </authorList>
    </citation>
    <scope>NUCLEOTIDE SEQUENCE</scope>
    <source>
        <strain evidence="2">UCB-OBI-ISO-001</strain>
        <tissue evidence="2">Gonad</tissue>
    </source>
</reference>
<dbReference type="EMBL" id="KQ421607">
    <property type="protein sequence ID" value="KOF77019.1"/>
    <property type="molecule type" value="Genomic_DNA"/>
</dbReference>
<sequence>MLLSSKTVMQNNETTGTMDVKLMGRSDCQYFCVEQCDRNSLIQIIERECEKGSLIHSDEWSAYNNLNAIGYHHVTVNHQRHYVDPVTKAHTQAIQ</sequence>
<dbReference type="PANTHER" id="PTHR47163">
    <property type="entry name" value="DDE_TNP_IS1595 DOMAIN-CONTAINING PROTEIN"/>
    <property type="match status" value="1"/>
</dbReference>
<protein>
    <recommendedName>
        <fullName evidence="1">ISXO2-like transposase domain-containing protein</fullName>
    </recommendedName>
</protein>
<accession>A0A0L8GJF1</accession>
<dbReference type="PANTHER" id="PTHR47163:SF2">
    <property type="entry name" value="SI:DKEY-17M8.2"/>
    <property type="match status" value="1"/>
</dbReference>
<feature type="domain" description="ISXO2-like transposase" evidence="1">
    <location>
        <begin position="26"/>
        <end position="94"/>
    </location>
</feature>
<dbReference type="AlphaFoldDB" id="A0A0L8GJF1"/>
<name>A0A0L8GJF1_OCTBM</name>